<gene>
    <name evidence="1" type="ORF">DS031_11020</name>
</gene>
<evidence type="ECO:0000313" key="1">
    <source>
        <dbReference type="EMBL" id="RBW69448.1"/>
    </source>
</evidence>
<organism evidence="1 2">
    <name type="scientific">Bacillus taeanensis</name>
    <dbReference type="NCBI Taxonomy" id="273032"/>
    <lineage>
        <taxon>Bacteria</taxon>
        <taxon>Bacillati</taxon>
        <taxon>Bacillota</taxon>
        <taxon>Bacilli</taxon>
        <taxon>Bacillales</taxon>
        <taxon>Bacillaceae</taxon>
        <taxon>Bacillus</taxon>
    </lineage>
</organism>
<dbReference type="RefSeq" id="WP_113806138.1">
    <property type="nucleotide sequence ID" value="NZ_QOCW01000010.1"/>
</dbReference>
<protein>
    <submittedName>
        <fullName evidence="1">Uncharacterized protein</fullName>
    </submittedName>
</protein>
<dbReference type="InterPro" id="IPR026838">
    <property type="entry name" value="YheC/D"/>
</dbReference>
<dbReference type="AlphaFoldDB" id="A0A366XV47"/>
<evidence type="ECO:0000313" key="2">
    <source>
        <dbReference type="Proteomes" id="UP000253314"/>
    </source>
</evidence>
<comment type="caution">
    <text evidence="1">The sequence shown here is derived from an EMBL/GenBank/DDBJ whole genome shotgun (WGS) entry which is preliminary data.</text>
</comment>
<name>A0A366XV47_9BACI</name>
<dbReference type="Pfam" id="PF14398">
    <property type="entry name" value="ATPgrasp_YheCD"/>
    <property type="match status" value="1"/>
</dbReference>
<reference evidence="1 2" key="1">
    <citation type="submission" date="2018-07" db="EMBL/GenBank/DDBJ databases">
        <title>Lottiidibacillus patelloidae gen. nov., sp. nov., isolated from the intestinal tract of a marine limpet and the reclassification of B. taeanensis BH030017T, B. algicola KMM 3737T and B. hwajinpoensis SW-72T as genus Lottiidibacillus.</title>
        <authorList>
            <person name="Liu R."/>
            <person name="Huang Z."/>
        </authorList>
    </citation>
    <scope>NUCLEOTIDE SEQUENCE [LARGE SCALE GENOMIC DNA]</scope>
    <source>
        <strain evidence="1 2">BH030017</strain>
    </source>
</reference>
<keyword evidence="2" id="KW-1185">Reference proteome</keyword>
<sequence>MQTETAELGFIYDAKKQRHIINDEMMKHFHYLSIHYEVKIVLFTIENLALEEQMIHGTMIDKDGVRQEYTELPSHVYNFALHSTLSKIEKMRNLRKMENVIVINPINRFIQSIVFEMLSSLPGSHQFLLPSAQLTDDILIDYLNHSETLFLLPDKMFQQPKAVEIKKTNHYTYKISVGQNTQICHQDDLLSYVKKMINAKKHILMKGIELFNTHEGPLEARVNLQKNREGEWSVSAISAKCGIFSRDLFFESNLPSSVNKFFLHKKKDSESILVNTSLQIIRFLDFYIPFLGSCTLDYIFDEECRPYLVYVGGFEQSHSLYLQLDTRSQYKLIEQAFYYLLFLKRGGVHEMDQSSEK</sequence>
<dbReference type="Proteomes" id="UP000253314">
    <property type="component" value="Unassembled WGS sequence"/>
</dbReference>
<dbReference type="OrthoDB" id="7869153at2"/>
<proteinExistence type="predicted"/>
<dbReference type="EMBL" id="QOCW01000010">
    <property type="protein sequence ID" value="RBW69448.1"/>
    <property type="molecule type" value="Genomic_DNA"/>
</dbReference>
<accession>A0A366XV47</accession>